<proteinExistence type="predicted"/>
<evidence type="ECO:0000256" key="1">
    <source>
        <dbReference type="SAM" id="MobiDB-lite"/>
    </source>
</evidence>
<dbReference type="AlphaFoldDB" id="A0A182IVA8"/>
<feature type="compositionally biased region" description="Pro residues" evidence="1">
    <location>
        <begin position="396"/>
        <end position="407"/>
    </location>
</feature>
<protein>
    <recommendedName>
        <fullName evidence="4">Transmembrane protein</fullName>
    </recommendedName>
</protein>
<reference evidence="3" key="1">
    <citation type="submission" date="2022-08" db="UniProtKB">
        <authorList>
            <consortium name="EnsemblMetazoa"/>
        </authorList>
    </citation>
    <scope>IDENTIFICATION</scope>
    <source>
        <strain evidence="3">EBRO</strain>
    </source>
</reference>
<sequence>MRLSWSFLRLFLAVTWVVGLGCLLEQATGEEAEDVARSLGVADVHDWDIRSLYRVRFQHITKRPPPGLRHAERKSNLANRWAALKERLAEFLPSRHTNPRTVVTFDKIATDFVNVGIVKLAKALDPPKPLPKRAPRRHKKGKTSTPEPPTEAVGTETVDTPLSTEPTPSDARPKRRVTLLVDLPDFDLQDFEVTRVGHQLQEGNTKPSVPERSPSTAYPPLPEALMQFAADAGPCSGSTAAVTQGLSWKILITASSVVVLLSVWHAPDVFRSRIFCTLNSPKTKIGAQRTYSVFQLSTIAHRESFRDQLCKCKVKVLLRKMRLLAVLYLVFLVQATLAQREAAPDPDQESSDDGPALTRRKRGWGWSSSPSNRATKRPIGWSVGETEKKAKRRPFVQPPPPPPPPAPAQQIYYAQPATGPIYSVPGPTFTFQMVRPTKSLTRELVKAALVVGTVGAVKAYVKPVKPQSAVDRVAQREARRHLRKNRSTTVAPATNETTTAVPLAQSALIPVMIQDANKLFQVVYVPHDKIPPGGIPIATAPSFPIGPGSGVPQVASPFDIPGQAPSPPVNQAAPTLNTTMMTQRSTLRPKSPGLISELQGDPPARKAANTMRLTVLICLYLTFLEASVGSLIYPERTLAQLLMGQGRVVSVNELVAAGESIGQPSSSASTSQKVDDGGPINGAMEEGAIVQLRKSFRTKRTYGTADRSGMTTVEGFVTDGGEPPKERRGEQQQLRRRITADRLRSRPCVRRSTSDEIDLTNVGTALIDVRRLGGCLCNVGWTRRASSAEDFR</sequence>
<feature type="region of interest" description="Disordered" evidence="1">
    <location>
        <begin position="341"/>
        <end position="409"/>
    </location>
</feature>
<feature type="compositionally biased region" description="Polar residues" evidence="1">
    <location>
        <begin position="662"/>
        <end position="672"/>
    </location>
</feature>
<feature type="compositionally biased region" description="Basic residues" evidence="1">
    <location>
        <begin position="130"/>
        <end position="142"/>
    </location>
</feature>
<keyword evidence="2" id="KW-0732">Signal</keyword>
<dbReference type="PROSITE" id="PS51257">
    <property type="entry name" value="PROKAR_LIPOPROTEIN"/>
    <property type="match status" value="1"/>
</dbReference>
<feature type="chain" id="PRO_5043881767" description="Transmembrane protein" evidence="2">
    <location>
        <begin position="30"/>
        <end position="792"/>
    </location>
</feature>
<dbReference type="EnsemblMetazoa" id="AATE006169-RA">
    <property type="protein sequence ID" value="AATE006169-PA.1"/>
    <property type="gene ID" value="AATE006169"/>
</dbReference>
<feature type="region of interest" description="Disordered" evidence="1">
    <location>
        <begin position="660"/>
        <end position="680"/>
    </location>
</feature>
<feature type="compositionally biased region" description="Polar residues" evidence="1">
    <location>
        <begin position="157"/>
        <end position="167"/>
    </location>
</feature>
<name>A0A182IVA8_ANOAO</name>
<feature type="region of interest" description="Disordered" evidence="1">
    <location>
        <begin position="125"/>
        <end position="172"/>
    </location>
</feature>
<evidence type="ECO:0000256" key="2">
    <source>
        <dbReference type="SAM" id="SignalP"/>
    </source>
</evidence>
<evidence type="ECO:0000313" key="3">
    <source>
        <dbReference type="EnsemblMetazoa" id="AATE006169-PA.1"/>
    </source>
</evidence>
<evidence type="ECO:0008006" key="4">
    <source>
        <dbReference type="Google" id="ProtNLM"/>
    </source>
</evidence>
<feature type="signal peptide" evidence="2">
    <location>
        <begin position="1"/>
        <end position="29"/>
    </location>
</feature>
<feature type="region of interest" description="Disordered" evidence="1">
    <location>
        <begin position="711"/>
        <end position="734"/>
    </location>
</feature>
<organism evidence="3">
    <name type="scientific">Anopheles atroparvus</name>
    <name type="common">European mosquito</name>
    <dbReference type="NCBI Taxonomy" id="41427"/>
    <lineage>
        <taxon>Eukaryota</taxon>
        <taxon>Metazoa</taxon>
        <taxon>Ecdysozoa</taxon>
        <taxon>Arthropoda</taxon>
        <taxon>Hexapoda</taxon>
        <taxon>Insecta</taxon>
        <taxon>Pterygota</taxon>
        <taxon>Neoptera</taxon>
        <taxon>Endopterygota</taxon>
        <taxon>Diptera</taxon>
        <taxon>Nematocera</taxon>
        <taxon>Culicoidea</taxon>
        <taxon>Culicidae</taxon>
        <taxon>Anophelinae</taxon>
        <taxon>Anopheles</taxon>
    </lineage>
</organism>
<accession>A0A182IVA8</accession>
<dbReference type="VEuPathDB" id="VectorBase:AATE006169"/>